<reference evidence="1" key="1">
    <citation type="submission" date="2020-08" db="EMBL/GenBank/DDBJ databases">
        <title>Multicomponent nature underlies the extraordinary mechanical properties of spider dragline silk.</title>
        <authorList>
            <person name="Kono N."/>
            <person name="Nakamura H."/>
            <person name="Mori M."/>
            <person name="Yoshida Y."/>
            <person name="Ohtoshi R."/>
            <person name="Malay A.D."/>
            <person name="Moran D.A.P."/>
            <person name="Tomita M."/>
            <person name="Numata K."/>
            <person name="Arakawa K."/>
        </authorList>
    </citation>
    <scope>NUCLEOTIDE SEQUENCE</scope>
</reference>
<protein>
    <submittedName>
        <fullName evidence="1">Uncharacterized protein</fullName>
    </submittedName>
</protein>
<comment type="caution">
    <text evidence="1">The sequence shown here is derived from an EMBL/GenBank/DDBJ whole genome shotgun (WGS) entry which is preliminary data.</text>
</comment>
<sequence>MLAWATHMRFMLPPYDAKTYALRALNKTMNYVARVRAMVATVLRGNRRWRRQRATISARRDNGHRRGGIWRLAGHVGGDMATARRWRRWPLRVITTDANSYNMPSSLYRASTLCAMAYNAFLCRSMLSAALPFSCIPSANVRLRHQHPRMAAMYFVGRPRLASYLRISLSQQSLL</sequence>
<name>A0A8X6NMK1_NEPPI</name>
<dbReference type="AlphaFoldDB" id="A0A8X6NMK1"/>
<keyword evidence="2" id="KW-1185">Reference proteome</keyword>
<proteinExistence type="predicted"/>
<dbReference type="Proteomes" id="UP000887013">
    <property type="component" value="Unassembled WGS sequence"/>
</dbReference>
<evidence type="ECO:0000313" key="2">
    <source>
        <dbReference type="Proteomes" id="UP000887013"/>
    </source>
</evidence>
<organism evidence="1 2">
    <name type="scientific">Nephila pilipes</name>
    <name type="common">Giant wood spider</name>
    <name type="synonym">Nephila maculata</name>
    <dbReference type="NCBI Taxonomy" id="299642"/>
    <lineage>
        <taxon>Eukaryota</taxon>
        <taxon>Metazoa</taxon>
        <taxon>Ecdysozoa</taxon>
        <taxon>Arthropoda</taxon>
        <taxon>Chelicerata</taxon>
        <taxon>Arachnida</taxon>
        <taxon>Araneae</taxon>
        <taxon>Araneomorphae</taxon>
        <taxon>Entelegynae</taxon>
        <taxon>Araneoidea</taxon>
        <taxon>Nephilidae</taxon>
        <taxon>Nephila</taxon>
    </lineage>
</organism>
<gene>
    <name evidence="1" type="ORF">NPIL_496931</name>
</gene>
<accession>A0A8X6NMK1</accession>
<dbReference type="EMBL" id="BMAW01106296">
    <property type="protein sequence ID" value="GFT23637.1"/>
    <property type="molecule type" value="Genomic_DNA"/>
</dbReference>
<evidence type="ECO:0000313" key="1">
    <source>
        <dbReference type="EMBL" id="GFT23637.1"/>
    </source>
</evidence>